<evidence type="ECO:0000256" key="1">
    <source>
        <dbReference type="SAM" id="Coils"/>
    </source>
</evidence>
<reference evidence="4 5" key="1">
    <citation type="submission" date="2016-06" db="EMBL/GenBank/DDBJ databases">
        <authorList>
            <person name="Kjaerup R.B."/>
            <person name="Dalgaard T.S."/>
            <person name="Juul-Madsen H.R."/>
        </authorList>
    </citation>
    <scope>NUCLEOTIDE SEQUENCE [LARGE SCALE GENOMIC DNA]</scope>
    <source>
        <strain evidence="4 5">DSM 43363</strain>
    </source>
</reference>
<keyword evidence="3" id="KW-0812">Transmembrane</keyword>
<keyword evidence="3" id="KW-1133">Transmembrane helix</keyword>
<dbReference type="AlphaFoldDB" id="A0A1C6TVP8"/>
<dbReference type="RefSeq" id="WP_091619561.1">
    <property type="nucleotide sequence ID" value="NZ_FMIC01000001.1"/>
</dbReference>
<dbReference type="EMBL" id="FMIC01000001">
    <property type="protein sequence ID" value="SCL45671.1"/>
    <property type="molecule type" value="Genomic_DNA"/>
</dbReference>
<organism evidence="4 5">
    <name type="scientific">Micromonospora peucetia</name>
    <dbReference type="NCBI Taxonomy" id="47871"/>
    <lineage>
        <taxon>Bacteria</taxon>
        <taxon>Bacillati</taxon>
        <taxon>Actinomycetota</taxon>
        <taxon>Actinomycetes</taxon>
        <taxon>Micromonosporales</taxon>
        <taxon>Micromonosporaceae</taxon>
        <taxon>Micromonospora</taxon>
    </lineage>
</organism>
<feature type="region of interest" description="Disordered" evidence="2">
    <location>
        <begin position="1"/>
        <end position="30"/>
    </location>
</feature>
<evidence type="ECO:0000256" key="3">
    <source>
        <dbReference type="SAM" id="Phobius"/>
    </source>
</evidence>
<name>A0A1C6TVP8_9ACTN</name>
<evidence type="ECO:0000313" key="4">
    <source>
        <dbReference type="EMBL" id="SCL45671.1"/>
    </source>
</evidence>
<keyword evidence="3" id="KW-0472">Membrane</keyword>
<feature type="transmembrane region" description="Helical" evidence="3">
    <location>
        <begin position="73"/>
        <end position="89"/>
    </location>
</feature>
<feature type="coiled-coil region" evidence="1">
    <location>
        <begin position="34"/>
        <end position="61"/>
    </location>
</feature>
<sequence>MPKKQPNDPVRVTDLSHEVPAASADENNHSRTRVAGFHEELEQAHRKIAELERERESSATHTAHIVDHFRRRTWALGTAFVTLGAKAGYGMATSGWGDQQWWLNFGQAVGIVLTTGYVIAPNIRKLLRLASVLGDPERREH</sequence>
<feature type="transmembrane region" description="Helical" evidence="3">
    <location>
        <begin position="101"/>
        <end position="120"/>
    </location>
</feature>
<evidence type="ECO:0000313" key="5">
    <source>
        <dbReference type="Proteomes" id="UP000199343"/>
    </source>
</evidence>
<keyword evidence="1" id="KW-0175">Coiled coil</keyword>
<gene>
    <name evidence="4" type="ORF">GA0070608_0058</name>
</gene>
<accession>A0A1C6TVP8</accession>
<protein>
    <submittedName>
        <fullName evidence="4">Uncharacterized protein</fullName>
    </submittedName>
</protein>
<evidence type="ECO:0000256" key="2">
    <source>
        <dbReference type="SAM" id="MobiDB-lite"/>
    </source>
</evidence>
<dbReference type="Proteomes" id="UP000199343">
    <property type="component" value="Unassembled WGS sequence"/>
</dbReference>
<proteinExistence type="predicted"/>